<protein>
    <submittedName>
        <fullName evidence="1">Uncharacterized protein</fullName>
    </submittedName>
</protein>
<accession>A0A9R1HL57</accession>
<feature type="non-terminal residue" evidence="1">
    <location>
        <position position="60"/>
    </location>
</feature>
<comment type="caution">
    <text evidence="1">The sequence shown here is derived from an EMBL/GenBank/DDBJ whole genome shotgun (WGS) entry which is preliminary data.</text>
</comment>
<name>A0A9R1HL57_WHEAT</name>
<reference evidence="1" key="1">
    <citation type="journal article" date="2017" name="Gigascience">
        <title>The first near-complete assembly of the hexaploid bread wheat genome, Triticum aestivum.</title>
        <authorList>
            <person name="Zimin A.V."/>
            <person name="Puiu D."/>
            <person name="Hall R."/>
            <person name="Kingan S."/>
            <person name="Clavijo B.J."/>
            <person name="Salzberg S.L."/>
        </authorList>
    </citation>
    <scope>NUCLEOTIDE SEQUENCE</scope>
    <source>
        <tissue evidence="1">Leaf</tissue>
    </source>
</reference>
<sequence>MTGVQVMPGVGAVTTVAVRGLRGGAWGWGAARAQACFAGDWRRSPRRVTCSVRLKQCGRD</sequence>
<dbReference type="Proteomes" id="UP000815260">
    <property type="component" value="Chromosome 5B"/>
</dbReference>
<organism evidence="1">
    <name type="scientific">Triticum aestivum</name>
    <name type="common">Wheat</name>
    <dbReference type="NCBI Taxonomy" id="4565"/>
    <lineage>
        <taxon>Eukaryota</taxon>
        <taxon>Viridiplantae</taxon>
        <taxon>Streptophyta</taxon>
        <taxon>Embryophyta</taxon>
        <taxon>Tracheophyta</taxon>
        <taxon>Spermatophyta</taxon>
        <taxon>Magnoliopsida</taxon>
        <taxon>Liliopsida</taxon>
        <taxon>Poales</taxon>
        <taxon>Poaceae</taxon>
        <taxon>BOP clade</taxon>
        <taxon>Pooideae</taxon>
        <taxon>Triticodae</taxon>
        <taxon>Triticeae</taxon>
        <taxon>Triticinae</taxon>
        <taxon>Triticum</taxon>
    </lineage>
</organism>
<proteinExistence type="predicted"/>
<gene>
    <name evidence="1" type="ORF">CFC21_073758</name>
</gene>
<reference evidence="1" key="2">
    <citation type="submission" date="2020-03" db="EMBL/GenBank/DDBJ databases">
        <title>The second near-complete assembly of the hexaploid bread wheat (Triticum aestivum) genome.</title>
        <authorList>
            <person name="Zimin A.V."/>
            <person name="Puiu D."/>
            <person name="Shumante A."/>
            <person name="Alonge M."/>
            <person name="Salzberg S.L."/>
        </authorList>
    </citation>
    <scope>NUCLEOTIDE SEQUENCE</scope>
    <source>
        <tissue evidence="1">Leaf</tissue>
    </source>
</reference>
<dbReference type="AlphaFoldDB" id="A0A9R1HL57"/>
<evidence type="ECO:0000313" key="1">
    <source>
        <dbReference type="EMBL" id="KAF7067947.1"/>
    </source>
</evidence>
<dbReference type="EMBL" id="CM022224">
    <property type="protein sequence ID" value="KAF7067947.1"/>
    <property type="molecule type" value="Genomic_DNA"/>
</dbReference>